<evidence type="ECO:0008006" key="3">
    <source>
        <dbReference type="Google" id="ProtNLM"/>
    </source>
</evidence>
<dbReference type="OrthoDB" id="2989832at2"/>
<organism evidence="1 2">
    <name type="scientific">Filibacter tadaridae</name>
    <dbReference type="NCBI Taxonomy" id="2483811"/>
    <lineage>
        <taxon>Bacteria</taxon>
        <taxon>Bacillati</taxon>
        <taxon>Bacillota</taxon>
        <taxon>Bacilli</taxon>
        <taxon>Bacillales</taxon>
        <taxon>Caryophanaceae</taxon>
        <taxon>Filibacter</taxon>
    </lineage>
</organism>
<dbReference type="AlphaFoldDB" id="A0A3P5WYC5"/>
<dbReference type="Proteomes" id="UP000270468">
    <property type="component" value="Unassembled WGS sequence"/>
</dbReference>
<dbReference type="EMBL" id="UXAV01000037">
    <property type="protein sequence ID" value="VDC26854.1"/>
    <property type="molecule type" value="Genomic_DNA"/>
</dbReference>
<reference evidence="1 2" key="1">
    <citation type="submission" date="2018-11" db="EMBL/GenBank/DDBJ databases">
        <authorList>
            <person name="Criscuolo A."/>
        </authorList>
    </citation>
    <scope>NUCLEOTIDE SEQUENCE [LARGE SCALE GENOMIC DNA]</scope>
    <source>
        <strain evidence="1">ATB-66</strain>
    </source>
</reference>
<keyword evidence="2" id="KW-1185">Reference proteome</keyword>
<sequence>MKMKDFLAGVLTGVAAGVVVNEAVDRISQNVAADSVLNTIKDAFKKEGPIDGSWIVMKTEPYTNNVITMDVYKGGISRIVNGELEQYEFTADAKTGTVVELTKN</sequence>
<evidence type="ECO:0000313" key="1">
    <source>
        <dbReference type="EMBL" id="VDC26854.1"/>
    </source>
</evidence>
<protein>
    <recommendedName>
        <fullName evidence="3">PepSY domain-containing protein</fullName>
    </recommendedName>
</protein>
<gene>
    <name evidence="1" type="ORF">FILTAD_01536</name>
</gene>
<proteinExistence type="predicted"/>
<name>A0A3P5WYC5_9BACL</name>
<dbReference type="RefSeq" id="WP_124069912.1">
    <property type="nucleotide sequence ID" value="NZ_CBCRXF010000004.1"/>
</dbReference>
<evidence type="ECO:0000313" key="2">
    <source>
        <dbReference type="Proteomes" id="UP000270468"/>
    </source>
</evidence>
<accession>A0A3P5WYC5</accession>